<name>A0A1J6LAX0_NICAT</name>
<reference evidence="1" key="1">
    <citation type="submission" date="2016-11" db="EMBL/GenBank/DDBJ databases">
        <title>The genome of Nicotiana attenuata.</title>
        <authorList>
            <person name="Xu S."/>
            <person name="Brockmoeller T."/>
            <person name="Gaquerel E."/>
            <person name="Navarro A."/>
            <person name="Kuhl H."/>
            <person name="Gase K."/>
            <person name="Ling Z."/>
            <person name="Zhou W."/>
            <person name="Kreitzer C."/>
            <person name="Stanke M."/>
            <person name="Tang H."/>
            <person name="Lyons E."/>
            <person name="Pandey P."/>
            <person name="Pandey S.P."/>
            <person name="Timmermann B."/>
            <person name="Baldwin I.T."/>
        </authorList>
    </citation>
    <scope>NUCLEOTIDE SEQUENCE [LARGE SCALE GENOMIC DNA]</scope>
    <source>
        <strain evidence="1">UT</strain>
    </source>
</reference>
<comment type="caution">
    <text evidence="1">The sequence shown here is derived from an EMBL/GenBank/DDBJ whole genome shotgun (WGS) entry which is preliminary data.</text>
</comment>
<proteinExistence type="predicted"/>
<protein>
    <submittedName>
        <fullName evidence="1">Uncharacterized protein</fullName>
    </submittedName>
</protein>
<keyword evidence="2" id="KW-1185">Reference proteome</keyword>
<organism evidence="1 2">
    <name type="scientific">Nicotiana attenuata</name>
    <name type="common">Coyote tobacco</name>
    <dbReference type="NCBI Taxonomy" id="49451"/>
    <lineage>
        <taxon>Eukaryota</taxon>
        <taxon>Viridiplantae</taxon>
        <taxon>Streptophyta</taxon>
        <taxon>Embryophyta</taxon>
        <taxon>Tracheophyta</taxon>
        <taxon>Spermatophyta</taxon>
        <taxon>Magnoliopsida</taxon>
        <taxon>eudicotyledons</taxon>
        <taxon>Gunneridae</taxon>
        <taxon>Pentapetalae</taxon>
        <taxon>asterids</taxon>
        <taxon>lamiids</taxon>
        <taxon>Solanales</taxon>
        <taxon>Solanaceae</taxon>
        <taxon>Nicotianoideae</taxon>
        <taxon>Nicotianeae</taxon>
        <taxon>Nicotiana</taxon>
    </lineage>
</organism>
<dbReference type="AlphaFoldDB" id="A0A1J6LAX0"/>
<dbReference type="EMBL" id="MJEQ01002149">
    <property type="protein sequence ID" value="OIT28161.1"/>
    <property type="molecule type" value="Genomic_DNA"/>
</dbReference>
<evidence type="ECO:0000313" key="2">
    <source>
        <dbReference type="Proteomes" id="UP000187609"/>
    </source>
</evidence>
<sequence>MEVAKDLWTSIKEHFLNTNGPRMQQLKAELAECKQKGITICTCDLGAILEKKREEEKHVMMMARGIDKRGDVMAFAVQGTSIYRGRNEAKVASSLLDIQNGGETDLVVMVNQVDAATDLALRIAQMLHRTREMASP</sequence>
<accession>A0A1J6LAX0</accession>
<dbReference type="Proteomes" id="UP000187609">
    <property type="component" value="Unassembled WGS sequence"/>
</dbReference>
<gene>
    <name evidence="1" type="ORF">A4A49_52572</name>
</gene>
<dbReference type="Gramene" id="OIT28161">
    <property type="protein sequence ID" value="OIT28161"/>
    <property type="gene ID" value="A4A49_52572"/>
</dbReference>
<evidence type="ECO:0000313" key="1">
    <source>
        <dbReference type="EMBL" id="OIT28161.1"/>
    </source>
</evidence>